<evidence type="ECO:0000313" key="2">
    <source>
        <dbReference type="EMBL" id="KAA9135221.1"/>
    </source>
</evidence>
<reference evidence="3" key="1">
    <citation type="submission" date="2019-09" db="EMBL/GenBank/DDBJ databases">
        <title>Mumia zhuanghuii sp. nov. isolated from the intestinal contents of plateau pika (Ochotona curzoniae) in the Qinghai-Tibet plateau of China.</title>
        <authorList>
            <person name="Tian Z."/>
        </authorList>
    </citation>
    <scope>NUCLEOTIDE SEQUENCE [LARGE SCALE GENOMIC DNA]</scope>
    <source>
        <strain evidence="3">L-033</strain>
    </source>
</reference>
<dbReference type="Pfam" id="PF08240">
    <property type="entry name" value="ADH_N"/>
    <property type="match status" value="1"/>
</dbReference>
<dbReference type="GO" id="GO:0016491">
    <property type="term" value="F:oxidoreductase activity"/>
    <property type="evidence" value="ECO:0007669"/>
    <property type="project" value="InterPro"/>
</dbReference>
<dbReference type="PANTHER" id="PTHR43482:SF1">
    <property type="entry name" value="PROTEIN AST1-RELATED"/>
    <property type="match status" value="1"/>
</dbReference>
<dbReference type="PANTHER" id="PTHR43482">
    <property type="entry name" value="PROTEIN AST1-RELATED"/>
    <property type="match status" value="1"/>
</dbReference>
<gene>
    <name evidence="2" type="ORF">F6B40_06020</name>
</gene>
<keyword evidence="3" id="KW-1185">Reference proteome</keyword>
<dbReference type="Gene3D" id="3.40.50.720">
    <property type="entry name" value="NAD(P)-binding Rossmann-like Domain"/>
    <property type="match status" value="1"/>
</dbReference>
<organism evidence="2 3">
    <name type="scientific">Microbacterium caowuchunii</name>
    <dbReference type="NCBI Taxonomy" id="2614638"/>
    <lineage>
        <taxon>Bacteria</taxon>
        <taxon>Bacillati</taxon>
        <taxon>Actinomycetota</taxon>
        <taxon>Actinomycetes</taxon>
        <taxon>Micrococcales</taxon>
        <taxon>Microbacteriaceae</taxon>
        <taxon>Microbacterium</taxon>
    </lineage>
</organism>
<comment type="caution">
    <text evidence="2">The sequence shown here is derived from an EMBL/GenBank/DDBJ whole genome shotgun (WGS) entry which is preliminary data.</text>
</comment>
<protein>
    <submittedName>
        <fullName evidence="2">Zinc-binding dehydrogenase</fullName>
    </submittedName>
</protein>
<dbReference type="EMBL" id="VYUY01000006">
    <property type="protein sequence ID" value="KAA9135221.1"/>
    <property type="molecule type" value="Genomic_DNA"/>
</dbReference>
<dbReference type="SUPFAM" id="SSF50129">
    <property type="entry name" value="GroES-like"/>
    <property type="match status" value="1"/>
</dbReference>
<dbReference type="InterPro" id="IPR020843">
    <property type="entry name" value="ER"/>
</dbReference>
<dbReference type="Proteomes" id="UP000326838">
    <property type="component" value="Unassembled WGS sequence"/>
</dbReference>
<dbReference type="InterPro" id="IPR011032">
    <property type="entry name" value="GroES-like_sf"/>
</dbReference>
<evidence type="ECO:0000259" key="1">
    <source>
        <dbReference type="SMART" id="SM00829"/>
    </source>
</evidence>
<dbReference type="InterPro" id="IPR036291">
    <property type="entry name" value="NAD(P)-bd_dom_sf"/>
</dbReference>
<name>A0A5N0TKZ5_9MICO</name>
<dbReference type="Gene3D" id="3.90.180.10">
    <property type="entry name" value="Medium-chain alcohol dehydrogenases, catalytic domain"/>
    <property type="match status" value="1"/>
</dbReference>
<dbReference type="SUPFAM" id="SSF51735">
    <property type="entry name" value="NAD(P)-binding Rossmann-fold domains"/>
    <property type="match status" value="1"/>
</dbReference>
<dbReference type="RefSeq" id="WP_150892576.1">
    <property type="nucleotide sequence ID" value="NZ_VYUY01000006.1"/>
</dbReference>
<dbReference type="SMART" id="SM00829">
    <property type="entry name" value="PKS_ER"/>
    <property type="match status" value="1"/>
</dbReference>
<dbReference type="InterPro" id="IPR052585">
    <property type="entry name" value="Lipid_raft_assoc_Zn_ADH"/>
</dbReference>
<accession>A0A5N0TKZ5</accession>
<dbReference type="AlphaFoldDB" id="A0A5N0TKZ5"/>
<dbReference type="InterPro" id="IPR013154">
    <property type="entry name" value="ADH-like_N"/>
</dbReference>
<evidence type="ECO:0000313" key="3">
    <source>
        <dbReference type="Proteomes" id="UP000326838"/>
    </source>
</evidence>
<sequence length="307" mass="31508">MRALVVDRSSDAGVRIGRAPEPRPAPDEAVIRVSAFSVNPGDLAALAGMSDGTVPGWEAAGHIVTAAADGSGPDVGTAVATFGYAGAWAEYRAVRTSMLGTAPADADLAAVSTVPVAASSALRALRELGAVLGRRVIITGATGGVGRYAIQLARLAGAEPIAVTSAAEEHGEELRALGAQAVVADPAAAALSFGVIDTVGGDLLVRAFDRLDDRGVLVALGNLDTGGSRFAHGALMATSGRNRRTIVSFHQFDGTPLAPDFTWLSHRLADGTLRPSLAWRGPWSRADEAIGEMSRGRVRGKVVMEIA</sequence>
<feature type="domain" description="Enoyl reductase (ER)" evidence="1">
    <location>
        <begin position="9"/>
        <end position="304"/>
    </location>
</feature>
<dbReference type="Pfam" id="PF13602">
    <property type="entry name" value="ADH_zinc_N_2"/>
    <property type="match status" value="1"/>
</dbReference>
<proteinExistence type="predicted"/>